<evidence type="ECO:0000313" key="9">
    <source>
        <dbReference type="Proteomes" id="UP000805614"/>
    </source>
</evidence>
<feature type="compositionally biased region" description="Low complexity" evidence="5">
    <location>
        <begin position="385"/>
        <end position="398"/>
    </location>
</feature>
<keyword evidence="6" id="KW-0472">Membrane</keyword>
<proteinExistence type="predicted"/>
<dbReference type="PANTHER" id="PTHR43289:SF34">
    <property type="entry name" value="SERINE_THREONINE-PROTEIN KINASE YBDM-RELATED"/>
    <property type="match status" value="1"/>
</dbReference>
<dbReference type="SUPFAM" id="SSF56112">
    <property type="entry name" value="Protein kinase-like (PK-like)"/>
    <property type="match status" value="1"/>
</dbReference>
<feature type="region of interest" description="Disordered" evidence="5">
    <location>
        <begin position="321"/>
        <end position="348"/>
    </location>
</feature>
<dbReference type="Gene3D" id="3.30.200.20">
    <property type="entry name" value="Phosphorylase Kinase, domain 1"/>
    <property type="match status" value="1"/>
</dbReference>
<accession>A0ABR7LQ50</accession>
<evidence type="ECO:0000259" key="7">
    <source>
        <dbReference type="PROSITE" id="PS50011"/>
    </source>
</evidence>
<sequence>MTDARPLNPDDPNRLGDYGLQGRLGQGDQGVVFLGGDGTGGSVAVKLLHARLMNEPTARLRFIGELEPARRVGSFCTARVLDAGVAGDRPFVVSAYVNGPSLRQLVTDEGPRGPHVLERLALGTAIALAAIHRSGVVHRDLKPANVLLSADGPYVTDFGLARALDSTTTATGHMIGTPAYMAPEQLTGADVGPPADVFAWAMTLLFAATGRAAFGAGSAAEVMQRVLHEEPDLRELPESLRDIAAQALSTDMTHRPGALQIMDHLLDLPGLPGPMAAMAGTLLDQAAHPPASHPAEMAVPARSDTAFLLMAPEDFPPGELPGVGRGDTDEAWPHFTPEPTAAKTSGGRDNRMLGVIAAVVVGVLIGVALIVLVLRPQLGDGSGESGPSAGAKSSAPGDDPVDSVPAAFNGTWRGTATNQRGGRFQVEVTFVTGQKTAQAVYPPPTGCDGTLTFTEGTQSRLRMALAINSPCTDGGTVTVTRQADGRLAYVWAKRGTSLSYRATLSAG</sequence>
<keyword evidence="6" id="KW-0812">Transmembrane</keyword>
<dbReference type="EMBL" id="JABVEC010000010">
    <property type="protein sequence ID" value="MBC6466970.1"/>
    <property type="molecule type" value="Genomic_DNA"/>
</dbReference>
<dbReference type="Proteomes" id="UP000805614">
    <property type="component" value="Unassembled WGS sequence"/>
</dbReference>
<evidence type="ECO:0000256" key="6">
    <source>
        <dbReference type="SAM" id="Phobius"/>
    </source>
</evidence>
<dbReference type="PROSITE" id="PS50011">
    <property type="entry name" value="PROTEIN_KINASE_DOM"/>
    <property type="match status" value="1"/>
</dbReference>
<feature type="transmembrane region" description="Helical" evidence="6">
    <location>
        <begin position="352"/>
        <end position="374"/>
    </location>
</feature>
<evidence type="ECO:0000256" key="5">
    <source>
        <dbReference type="SAM" id="MobiDB-lite"/>
    </source>
</evidence>
<dbReference type="CDD" id="cd14014">
    <property type="entry name" value="STKc_PknB_like"/>
    <property type="match status" value="1"/>
</dbReference>
<gene>
    <name evidence="8" type="ORF">HKK74_15880</name>
</gene>
<reference evidence="8 9" key="1">
    <citation type="submission" date="2020-06" db="EMBL/GenBank/DDBJ databases">
        <title>Actinomadura xiongansis sp. nov., isolated from soil of Baiyangdian.</title>
        <authorList>
            <person name="Zhang X."/>
        </authorList>
    </citation>
    <scope>NUCLEOTIDE SEQUENCE [LARGE SCALE GENOMIC DNA]</scope>
    <source>
        <strain evidence="8 9">HBUM206468</strain>
    </source>
</reference>
<keyword evidence="2" id="KW-0547">Nucleotide-binding</keyword>
<keyword evidence="3 8" id="KW-0418">Kinase</keyword>
<evidence type="ECO:0000256" key="3">
    <source>
        <dbReference type="ARBA" id="ARBA00022777"/>
    </source>
</evidence>
<evidence type="ECO:0000256" key="2">
    <source>
        <dbReference type="ARBA" id="ARBA00022741"/>
    </source>
</evidence>
<keyword evidence="6" id="KW-1133">Transmembrane helix</keyword>
<keyword evidence="4" id="KW-0067">ATP-binding</keyword>
<evidence type="ECO:0000256" key="1">
    <source>
        <dbReference type="ARBA" id="ARBA00022679"/>
    </source>
</evidence>
<comment type="caution">
    <text evidence="8">The sequence shown here is derived from an EMBL/GenBank/DDBJ whole genome shotgun (WGS) entry which is preliminary data.</text>
</comment>
<dbReference type="Pfam" id="PF00069">
    <property type="entry name" value="Pkinase"/>
    <property type="match status" value="1"/>
</dbReference>
<dbReference type="SMART" id="SM00220">
    <property type="entry name" value="S_TKc"/>
    <property type="match status" value="1"/>
</dbReference>
<feature type="region of interest" description="Disordered" evidence="5">
    <location>
        <begin position="380"/>
        <end position="416"/>
    </location>
</feature>
<keyword evidence="8" id="KW-0723">Serine/threonine-protein kinase</keyword>
<dbReference type="Gene3D" id="1.10.510.10">
    <property type="entry name" value="Transferase(Phosphotransferase) domain 1"/>
    <property type="match status" value="1"/>
</dbReference>
<feature type="domain" description="Protein kinase" evidence="7">
    <location>
        <begin position="18"/>
        <end position="267"/>
    </location>
</feature>
<keyword evidence="1" id="KW-0808">Transferase</keyword>
<evidence type="ECO:0000313" key="8">
    <source>
        <dbReference type="EMBL" id="MBC6466970.1"/>
    </source>
</evidence>
<name>A0ABR7LQ50_9ACTN</name>
<dbReference type="PANTHER" id="PTHR43289">
    <property type="entry name" value="MITOGEN-ACTIVATED PROTEIN KINASE KINASE KINASE 20-RELATED"/>
    <property type="match status" value="1"/>
</dbReference>
<dbReference type="InterPro" id="IPR000719">
    <property type="entry name" value="Prot_kinase_dom"/>
</dbReference>
<dbReference type="PROSITE" id="PS00108">
    <property type="entry name" value="PROTEIN_KINASE_ST"/>
    <property type="match status" value="1"/>
</dbReference>
<keyword evidence="9" id="KW-1185">Reference proteome</keyword>
<dbReference type="RefSeq" id="WP_187243971.1">
    <property type="nucleotide sequence ID" value="NZ_BAAAOK010000027.1"/>
</dbReference>
<dbReference type="InterPro" id="IPR008271">
    <property type="entry name" value="Ser/Thr_kinase_AS"/>
</dbReference>
<protein>
    <submittedName>
        <fullName evidence="8">Serine/threonine protein kinase</fullName>
    </submittedName>
</protein>
<organism evidence="8 9">
    <name type="scientific">Actinomadura alba</name>
    <dbReference type="NCBI Taxonomy" id="406431"/>
    <lineage>
        <taxon>Bacteria</taxon>
        <taxon>Bacillati</taxon>
        <taxon>Actinomycetota</taxon>
        <taxon>Actinomycetes</taxon>
        <taxon>Streptosporangiales</taxon>
        <taxon>Thermomonosporaceae</taxon>
        <taxon>Actinomadura</taxon>
    </lineage>
</organism>
<dbReference type="InterPro" id="IPR011009">
    <property type="entry name" value="Kinase-like_dom_sf"/>
</dbReference>
<dbReference type="GO" id="GO:0004674">
    <property type="term" value="F:protein serine/threonine kinase activity"/>
    <property type="evidence" value="ECO:0007669"/>
    <property type="project" value="UniProtKB-KW"/>
</dbReference>
<evidence type="ECO:0000256" key="4">
    <source>
        <dbReference type="ARBA" id="ARBA00022840"/>
    </source>
</evidence>